<sequence length="547" mass="60992">MFQDVVAIAKKLCLYNIWIDALCIVQDNHRDWEIQATKMGDYYSNATLVLAAASVKSPQERLLRPRPTYFDSIVIDHFIHPFPTTICARRDPWVFQGRGGDWKSPLLTRAWAYQERLLACRLVTFGAGAVKFECKKHSVFEGQLPNVEGLVQLGFMSPHLDDPEMWSLFEDWQQIVAGYSGLKLTFETDKLIAFAGIASEFARATGWIPRFGMWEQHLLKQMTWKVPEGDLSPRPAQAVAPTWSWAAINTQTNMFGSMFSSTSTSFKVLWDCVVAPASAAAQQNVLTIHGLLAPCALICRQPYKTNGHSHRLQCEGYQWDTYMWPDAALTTAKAALPGYDMDTTVRATSEEMSAGLQPFVGVCYCLLLAKSDSANASCVALVLGRSREHENKFERIGLTADVNFRFFSDCVKAKRVTVDIVSILCGCIFALSSAELLVKVLPVERKQSSWAAAAPSSKTSDTARTANRILSGLNITTVNRKLSSLSSIECFEVWSDRRKTDKARNRYYDDRSTSQKWADDMTAKTGKKWKKGQVEGIMAGSWGGAGC</sequence>
<protein>
    <recommendedName>
        <fullName evidence="1">Heterokaryon incompatibility domain-containing protein</fullName>
    </recommendedName>
</protein>
<proteinExistence type="predicted"/>
<evidence type="ECO:0000313" key="2">
    <source>
        <dbReference type="EMBL" id="KAF2216872.1"/>
    </source>
</evidence>
<evidence type="ECO:0000259" key="1">
    <source>
        <dbReference type="Pfam" id="PF06985"/>
    </source>
</evidence>
<feature type="domain" description="Heterokaryon incompatibility" evidence="1">
    <location>
        <begin position="2"/>
        <end position="115"/>
    </location>
</feature>
<dbReference type="OrthoDB" id="3629835at2759"/>
<dbReference type="InterPro" id="IPR010730">
    <property type="entry name" value="HET"/>
</dbReference>
<evidence type="ECO:0000313" key="3">
    <source>
        <dbReference type="Proteomes" id="UP000799539"/>
    </source>
</evidence>
<dbReference type="PANTHER" id="PTHR33112:SF10">
    <property type="entry name" value="TOL"/>
    <property type="match status" value="1"/>
</dbReference>
<name>A0A6A6FTQ5_9PEZI</name>
<accession>A0A6A6FTQ5</accession>
<gene>
    <name evidence="2" type="ORF">CERZMDRAFT_80892</name>
</gene>
<dbReference type="AlphaFoldDB" id="A0A6A6FTQ5"/>
<dbReference type="EMBL" id="ML992663">
    <property type="protein sequence ID" value="KAF2216872.1"/>
    <property type="molecule type" value="Genomic_DNA"/>
</dbReference>
<organism evidence="2 3">
    <name type="scientific">Cercospora zeae-maydis SCOH1-5</name>
    <dbReference type="NCBI Taxonomy" id="717836"/>
    <lineage>
        <taxon>Eukaryota</taxon>
        <taxon>Fungi</taxon>
        <taxon>Dikarya</taxon>
        <taxon>Ascomycota</taxon>
        <taxon>Pezizomycotina</taxon>
        <taxon>Dothideomycetes</taxon>
        <taxon>Dothideomycetidae</taxon>
        <taxon>Mycosphaerellales</taxon>
        <taxon>Mycosphaerellaceae</taxon>
        <taxon>Cercospora</taxon>
    </lineage>
</organism>
<dbReference type="Pfam" id="PF06985">
    <property type="entry name" value="HET"/>
    <property type="match status" value="1"/>
</dbReference>
<dbReference type="Proteomes" id="UP000799539">
    <property type="component" value="Unassembled WGS sequence"/>
</dbReference>
<dbReference type="PANTHER" id="PTHR33112">
    <property type="entry name" value="DOMAIN PROTEIN, PUTATIVE-RELATED"/>
    <property type="match status" value="1"/>
</dbReference>
<keyword evidence="3" id="KW-1185">Reference proteome</keyword>
<reference evidence="2" key="1">
    <citation type="journal article" date="2020" name="Stud. Mycol.">
        <title>101 Dothideomycetes genomes: a test case for predicting lifestyles and emergence of pathogens.</title>
        <authorList>
            <person name="Haridas S."/>
            <person name="Albert R."/>
            <person name="Binder M."/>
            <person name="Bloem J."/>
            <person name="Labutti K."/>
            <person name="Salamov A."/>
            <person name="Andreopoulos B."/>
            <person name="Baker S."/>
            <person name="Barry K."/>
            <person name="Bills G."/>
            <person name="Bluhm B."/>
            <person name="Cannon C."/>
            <person name="Castanera R."/>
            <person name="Culley D."/>
            <person name="Daum C."/>
            <person name="Ezra D."/>
            <person name="Gonzalez J."/>
            <person name="Henrissat B."/>
            <person name="Kuo A."/>
            <person name="Liang C."/>
            <person name="Lipzen A."/>
            <person name="Lutzoni F."/>
            <person name="Magnuson J."/>
            <person name="Mondo S."/>
            <person name="Nolan M."/>
            <person name="Ohm R."/>
            <person name="Pangilinan J."/>
            <person name="Park H.-J."/>
            <person name="Ramirez L."/>
            <person name="Alfaro M."/>
            <person name="Sun H."/>
            <person name="Tritt A."/>
            <person name="Yoshinaga Y."/>
            <person name="Zwiers L.-H."/>
            <person name="Turgeon B."/>
            <person name="Goodwin S."/>
            <person name="Spatafora J."/>
            <person name="Crous P."/>
            <person name="Grigoriev I."/>
        </authorList>
    </citation>
    <scope>NUCLEOTIDE SEQUENCE</scope>
    <source>
        <strain evidence="2">SCOH1-5</strain>
    </source>
</reference>